<dbReference type="GO" id="GO:0001401">
    <property type="term" value="C:SAM complex"/>
    <property type="evidence" value="ECO:0007669"/>
    <property type="project" value="InterPro"/>
</dbReference>
<evidence type="ECO:0000256" key="4">
    <source>
        <dbReference type="ARBA" id="ARBA00022787"/>
    </source>
</evidence>
<keyword evidence="8" id="KW-0812">Transmembrane</keyword>
<dbReference type="GO" id="GO:0007005">
    <property type="term" value="P:mitochondrion organization"/>
    <property type="evidence" value="ECO:0007669"/>
    <property type="project" value="TreeGrafter"/>
</dbReference>
<feature type="transmembrane region" description="Helical" evidence="8">
    <location>
        <begin position="279"/>
        <end position="299"/>
    </location>
</feature>
<dbReference type="OMA" id="FPYNLYY"/>
<dbReference type="Proteomes" id="UP000037069">
    <property type="component" value="Unassembled WGS sequence"/>
</dbReference>
<dbReference type="Gene3D" id="1.20.1050.10">
    <property type="match status" value="1"/>
</dbReference>
<proteinExistence type="inferred from homology"/>
<evidence type="ECO:0000256" key="2">
    <source>
        <dbReference type="ARBA" id="ARBA00009170"/>
    </source>
</evidence>
<dbReference type="GO" id="GO:0015031">
    <property type="term" value="P:protein transport"/>
    <property type="evidence" value="ECO:0007669"/>
    <property type="project" value="UniProtKB-KW"/>
</dbReference>
<dbReference type="AlphaFoldDB" id="A0A0L0BWX5"/>
<name>A0A0L0BWX5_LUCCU</name>
<evidence type="ECO:0000256" key="5">
    <source>
        <dbReference type="ARBA" id="ARBA00022927"/>
    </source>
</evidence>
<comment type="subcellular location">
    <subcellularLocation>
        <location evidence="1">Mitochondrion outer membrane</location>
    </subcellularLocation>
</comment>
<sequence length="327" mass="37943">MRLGAVLYVYKGEWGLPSIDFECLRVLCLVKFTRCPVTIETNSNPLRSGAGKLPYLQIGNEKFVGYRQIKKLLDKEGYPIDAKLKQKEKHLSESFSNWVFSQLHAYYHYFVFGEPNNFEITRSFYAKRTPFPFNFYYPSSYQKEAYDIVYTMGGFDIDDKLELHEGDYLTNNAKKCINVLSKRLGRNVWFFGDQFSEFDAIVFSYLSILSKITLPNNPIQNHIKGCQNLVNFINRISRDVFKKESFNSINTSKDDASPNNPMLTATERKFLESEKKTKILAGIAAVVAMSSFAAMKIFFKKKFSNTQEYYDGLNYDDDDEFEEDDMD</sequence>
<keyword evidence="12" id="KW-1185">Reference proteome</keyword>
<feature type="domain" description="Mitochondrial outer membrane transport complex Sam37/metaxin N-terminal" evidence="9">
    <location>
        <begin position="23"/>
        <end position="142"/>
    </location>
</feature>
<evidence type="ECO:0000256" key="1">
    <source>
        <dbReference type="ARBA" id="ARBA00004294"/>
    </source>
</evidence>
<keyword evidence="8" id="KW-1133">Transmembrane helix</keyword>
<evidence type="ECO:0000256" key="6">
    <source>
        <dbReference type="ARBA" id="ARBA00023128"/>
    </source>
</evidence>
<feature type="domain" description="Metaxin glutathione S-transferase" evidence="10">
    <location>
        <begin position="173"/>
        <end position="236"/>
    </location>
</feature>
<evidence type="ECO:0000313" key="11">
    <source>
        <dbReference type="EMBL" id="KNC23744.1"/>
    </source>
</evidence>
<keyword evidence="5" id="KW-0653">Protein transport</keyword>
<dbReference type="InterPro" id="IPR050931">
    <property type="entry name" value="Mito_Protein_Transport_Metaxin"/>
</dbReference>
<comment type="caution">
    <text evidence="11">The sequence shown here is derived from an EMBL/GenBank/DDBJ whole genome shotgun (WGS) entry which is preliminary data.</text>
</comment>
<organism evidence="11 12">
    <name type="scientific">Lucilia cuprina</name>
    <name type="common">Green bottle fly</name>
    <name type="synonym">Australian sheep blowfly</name>
    <dbReference type="NCBI Taxonomy" id="7375"/>
    <lineage>
        <taxon>Eukaryota</taxon>
        <taxon>Metazoa</taxon>
        <taxon>Ecdysozoa</taxon>
        <taxon>Arthropoda</taxon>
        <taxon>Hexapoda</taxon>
        <taxon>Insecta</taxon>
        <taxon>Pterygota</taxon>
        <taxon>Neoptera</taxon>
        <taxon>Endopterygota</taxon>
        <taxon>Diptera</taxon>
        <taxon>Brachycera</taxon>
        <taxon>Muscomorpha</taxon>
        <taxon>Oestroidea</taxon>
        <taxon>Calliphoridae</taxon>
        <taxon>Luciliinae</taxon>
        <taxon>Lucilia</taxon>
    </lineage>
</organism>
<dbReference type="InterPro" id="IPR036282">
    <property type="entry name" value="Glutathione-S-Trfase_C_sf"/>
</dbReference>
<dbReference type="EMBL" id="JRES01001304">
    <property type="protein sequence ID" value="KNC23744.1"/>
    <property type="molecule type" value="Genomic_DNA"/>
</dbReference>
<dbReference type="PANTHER" id="PTHR12289:SF41">
    <property type="entry name" value="FAILED AXON CONNECTIONS-RELATED"/>
    <property type="match status" value="1"/>
</dbReference>
<evidence type="ECO:0000256" key="7">
    <source>
        <dbReference type="ARBA" id="ARBA00023136"/>
    </source>
</evidence>
<keyword evidence="6" id="KW-0496">Mitochondrion</keyword>
<reference evidence="11 12" key="1">
    <citation type="journal article" date="2015" name="Nat. Commun.">
        <title>Lucilia cuprina genome unlocks parasitic fly biology to underpin future interventions.</title>
        <authorList>
            <person name="Anstead C.A."/>
            <person name="Korhonen P.K."/>
            <person name="Young N.D."/>
            <person name="Hall R.S."/>
            <person name="Jex A.R."/>
            <person name="Murali S.C."/>
            <person name="Hughes D.S."/>
            <person name="Lee S.F."/>
            <person name="Perry T."/>
            <person name="Stroehlein A.J."/>
            <person name="Ansell B.R."/>
            <person name="Breugelmans B."/>
            <person name="Hofmann A."/>
            <person name="Qu J."/>
            <person name="Dugan S."/>
            <person name="Lee S.L."/>
            <person name="Chao H."/>
            <person name="Dinh H."/>
            <person name="Han Y."/>
            <person name="Doddapaneni H.V."/>
            <person name="Worley K.C."/>
            <person name="Muzny D.M."/>
            <person name="Ioannidis P."/>
            <person name="Waterhouse R.M."/>
            <person name="Zdobnov E.M."/>
            <person name="James P.J."/>
            <person name="Bagnall N.H."/>
            <person name="Kotze A.C."/>
            <person name="Gibbs R.A."/>
            <person name="Richards S."/>
            <person name="Batterham P."/>
            <person name="Gasser R.B."/>
        </authorList>
    </citation>
    <scope>NUCLEOTIDE SEQUENCE [LARGE SCALE GENOMIC DNA]</scope>
    <source>
        <strain evidence="11 12">LS</strain>
        <tissue evidence="11">Full body</tissue>
    </source>
</reference>
<dbReference type="InterPro" id="IPR019564">
    <property type="entry name" value="Sam37/metaxin_N"/>
</dbReference>
<comment type="similarity">
    <text evidence="2">Belongs to the metaxin family.</text>
</comment>
<keyword evidence="7 8" id="KW-0472">Membrane</keyword>
<dbReference type="OrthoDB" id="5835136at2759"/>
<evidence type="ECO:0000313" key="12">
    <source>
        <dbReference type="Proteomes" id="UP000037069"/>
    </source>
</evidence>
<evidence type="ECO:0000256" key="8">
    <source>
        <dbReference type="SAM" id="Phobius"/>
    </source>
</evidence>
<accession>A0A0L0BWX5</accession>
<dbReference type="SUPFAM" id="SSF47616">
    <property type="entry name" value="GST C-terminal domain-like"/>
    <property type="match status" value="1"/>
</dbReference>
<gene>
    <name evidence="11" type="ORF">FF38_01209</name>
</gene>
<dbReference type="Pfam" id="PF10568">
    <property type="entry name" value="Tom37"/>
    <property type="match status" value="1"/>
</dbReference>
<dbReference type="Pfam" id="PF17171">
    <property type="entry name" value="GST_C_6"/>
    <property type="match status" value="1"/>
</dbReference>
<keyword evidence="3" id="KW-0813">Transport</keyword>
<dbReference type="PANTHER" id="PTHR12289">
    <property type="entry name" value="METAXIN RELATED"/>
    <property type="match status" value="1"/>
</dbReference>
<evidence type="ECO:0000259" key="10">
    <source>
        <dbReference type="Pfam" id="PF17171"/>
    </source>
</evidence>
<dbReference type="STRING" id="7375.A0A0L0BWX5"/>
<dbReference type="CDD" id="cd03078">
    <property type="entry name" value="GST_N_Metaxin1_like"/>
    <property type="match status" value="1"/>
</dbReference>
<evidence type="ECO:0000259" key="9">
    <source>
        <dbReference type="Pfam" id="PF10568"/>
    </source>
</evidence>
<evidence type="ECO:0000256" key="3">
    <source>
        <dbReference type="ARBA" id="ARBA00022448"/>
    </source>
</evidence>
<dbReference type="InterPro" id="IPR033468">
    <property type="entry name" value="Metaxin_GST"/>
</dbReference>
<keyword evidence="4" id="KW-1000">Mitochondrion outer membrane</keyword>
<protein>
    <submittedName>
        <fullName evidence="11">Putative metaxin-1</fullName>
    </submittedName>
</protein>